<sequence>MAYCEVNDVQIGNIALPRGLGTPEVIKQRYINDTADDIDAKLGAIFALPLEPEPGSFTAAALKRINKYLAIGKLVIDAAAGGEDTQLHAYGFHHLREGNKAIEDILAGKIVLDLSPSEDADPDDQPTGPSVINKEPGSFVDAFYGHSLHPSNMPGGLVYPQIDRIF</sequence>
<reference evidence="1 2" key="1">
    <citation type="submission" date="2016-03" db="EMBL/GenBank/DDBJ databases">
        <authorList>
            <person name="Rimple P."/>
            <person name="Montgomery M.T."/>
            <person name="Guerrero C.A."/>
            <person name="Mavrich T.N."/>
            <person name="Pope W.H."/>
            <person name="Garlena R.A."/>
            <person name="Russell D.A."/>
            <person name="Jacobs-Sera D."/>
            <person name="Hendrix R.W."/>
            <person name="Hatfull G.F."/>
        </authorList>
    </citation>
    <scope>NUCLEOTIDE SEQUENCE [LARGE SCALE GENOMIC DNA]</scope>
</reference>
<proteinExistence type="predicted"/>
<protein>
    <recommendedName>
        <fullName evidence="3">Head-to-tail adaptor</fullName>
    </recommendedName>
</protein>
<dbReference type="Proteomes" id="UP000229511">
    <property type="component" value="Genome"/>
</dbReference>
<name>A0A160DGV5_9CAUD</name>
<evidence type="ECO:0008006" key="3">
    <source>
        <dbReference type="Google" id="ProtNLM"/>
    </source>
</evidence>
<dbReference type="EMBL" id="KU998252">
    <property type="protein sequence ID" value="ANA87251.1"/>
    <property type="molecule type" value="Genomic_DNA"/>
</dbReference>
<gene>
    <name evidence="1" type="primary">17</name>
    <name evidence="1" type="ORF">PBI_PATRICKSTAR_17</name>
</gene>
<organism evidence="1 2">
    <name type="scientific">Gordonia phage PatrickStar</name>
    <dbReference type="NCBI Taxonomy" id="1838076"/>
    <lineage>
        <taxon>Viruses</taxon>
        <taxon>Duplodnaviria</taxon>
        <taxon>Heunggongvirae</taxon>
        <taxon>Uroviricota</taxon>
        <taxon>Caudoviricetes</taxon>
        <taxon>Orchidvirus</taxon>
        <taxon>Orchidvirus orchid</taxon>
    </lineage>
</organism>
<accession>A0A160DGV5</accession>
<evidence type="ECO:0000313" key="2">
    <source>
        <dbReference type="Proteomes" id="UP000229511"/>
    </source>
</evidence>
<evidence type="ECO:0000313" key="1">
    <source>
        <dbReference type="EMBL" id="ANA87251.1"/>
    </source>
</evidence>